<dbReference type="InterPro" id="IPR000782">
    <property type="entry name" value="FAS1_domain"/>
</dbReference>
<keyword evidence="2" id="KW-0654">Proteoglycan</keyword>
<evidence type="ECO:0000259" key="3">
    <source>
        <dbReference type="SMART" id="SM00554"/>
    </source>
</evidence>
<evidence type="ECO:0000256" key="1">
    <source>
        <dbReference type="ARBA" id="ARBA00007843"/>
    </source>
</evidence>
<dbReference type="EMBL" id="VEPZ02000971">
    <property type="protein sequence ID" value="KAE8706326.1"/>
    <property type="molecule type" value="Genomic_DNA"/>
</dbReference>
<keyword evidence="2" id="KW-0325">Glycoprotein</keyword>
<dbReference type="InterPro" id="IPR052806">
    <property type="entry name" value="Fasciclin-like_AGP"/>
</dbReference>
<evidence type="ECO:0000256" key="2">
    <source>
        <dbReference type="ARBA" id="ARBA00022974"/>
    </source>
</evidence>
<keyword evidence="5" id="KW-1185">Reference proteome</keyword>
<dbReference type="Proteomes" id="UP000436088">
    <property type="component" value="Unassembled WGS sequence"/>
</dbReference>
<reference evidence="4" key="1">
    <citation type="submission" date="2019-09" db="EMBL/GenBank/DDBJ databases">
        <title>Draft genome information of white flower Hibiscus syriacus.</title>
        <authorList>
            <person name="Kim Y.-M."/>
        </authorList>
    </citation>
    <scope>NUCLEOTIDE SEQUENCE [LARGE SCALE GENOMIC DNA]</scope>
    <source>
        <strain evidence="4">YM2019G1</strain>
    </source>
</reference>
<sequence>MLPLSATLFVPSEDSIFPFPLSASFPTSTTAAAAADPLINPYHIVPQRLTFSQLALFKPLSRLPTLLPSKSILVTNTSPSNFTVDASHIIHPDLYLTSSIAVHGIASLFNCTVYGGDAALDYGITPPLPSEQTPPPPQTMFEPLGDVIGDRRRSDAGCLYGEFAFVCLLIPWMVLSIKIYGYPLGI</sequence>
<name>A0A6A3AQ49_HIBSY</name>
<comment type="similarity">
    <text evidence="1">Belongs to the fasciclin-like AGP family.</text>
</comment>
<evidence type="ECO:0000313" key="5">
    <source>
        <dbReference type="Proteomes" id="UP000436088"/>
    </source>
</evidence>
<dbReference type="SUPFAM" id="SSF82153">
    <property type="entry name" value="FAS1 domain"/>
    <property type="match status" value="1"/>
</dbReference>
<dbReference type="Gene3D" id="2.30.180.10">
    <property type="entry name" value="FAS1 domain"/>
    <property type="match status" value="1"/>
</dbReference>
<evidence type="ECO:0000313" key="4">
    <source>
        <dbReference type="EMBL" id="KAE8706326.1"/>
    </source>
</evidence>
<accession>A0A6A3AQ49</accession>
<dbReference type="InterPro" id="IPR036378">
    <property type="entry name" value="FAS1_dom_sf"/>
</dbReference>
<dbReference type="AlphaFoldDB" id="A0A6A3AQ49"/>
<proteinExistence type="inferred from homology"/>
<protein>
    <submittedName>
        <fullName evidence="4">Splicing factor 3B subunit 5/RDS3 complex subunit 10</fullName>
    </submittedName>
</protein>
<dbReference type="PANTHER" id="PTHR33985:SF5">
    <property type="entry name" value="FASCICLIN-LIKE ARABINOGALACTAN FAMILY PROTEIN"/>
    <property type="match status" value="1"/>
</dbReference>
<dbReference type="PANTHER" id="PTHR33985">
    <property type="entry name" value="OS02G0491300 PROTEIN-RELATED"/>
    <property type="match status" value="1"/>
</dbReference>
<comment type="caution">
    <text evidence="4">The sequence shown here is derived from an EMBL/GenBank/DDBJ whole genome shotgun (WGS) entry which is preliminary data.</text>
</comment>
<feature type="domain" description="FAS1" evidence="3">
    <location>
        <begin position="7"/>
        <end position="113"/>
    </location>
</feature>
<dbReference type="SMART" id="SM00554">
    <property type="entry name" value="FAS1"/>
    <property type="match status" value="1"/>
</dbReference>
<gene>
    <name evidence="4" type="ORF">F3Y22_tig00110402pilonHSYRG00165</name>
</gene>
<organism evidence="4 5">
    <name type="scientific">Hibiscus syriacus</name>
    <name type="common">Rose of Sharon</name>
    <dbReference type="NCBI Taxonomy" id="106335"/>
    <lineage>
        <taxon>Eukaryota</taxon>
        <taxon>Viridiplantae</taxon>
        <taxon>Streptophyta</taxon>
        <taxon>Embryophyta</taxon>
        <taxon>Tracheophyta</taxon>
        <taxon>Spermatophyta</taxon>
        <taxon>Magnoliopsida</taxon>
        <taxon>eudicotyledons</taxon>
        <taxon>Gunneridae</taxon>
        <taxon>Pentapetalae</taxon>
        <taxon>rosids</taxon>
        <taxon>malvids</taxon>
        <taxon>Malvales</taxon>
        <taxon>Malvaceae</taxon>
        <taxon>Malvoideae</taxon>
        <taxon>Hibiscus</taxon>
    </lineage>
</organism>